<dbReference type="GO" id="GO:0005524">
    <property type="term" value="F:ATP binding"/>
    <property type="evidence" value="ECO:0007669"/>
    <property type="project" value="UniProtKB-UniRule"/>
</dbReference>
<keyword evidence="4 14" id="KW-0820">tRNA-binding</keyword>
<dbReference type="InterPro" id="IPR018163">
    <property type="entry name" value="Thr/Ala-tRNA-synth_IIc_edit"/>
</dbReference>
<dbReference type="OrthoDB" id="2423964at2759"/>
<comment type="subunit">
    <text evidence="14">Monomer.</text>
</comment>
<dbReference type="PANTHER" id="PTHR11777">
    <property type="entry name" value="ALANYL-TRNA SYNTHETASE"/>
    <property type="match status" value="1"/>
</dbReference>
<dbReference type="AlphaFoldDB" id="A0A8W8HN56"/>
<dbReference type="EnsemblMetazoa" id="G10310.1">
    <property type="protein sequence ID" value="G10310.1:cds"/>
    <property type="gene ID" value="G10310"/>
</dbReference>
<dbReference type="GO" id="GO:0004813">
    <property type="term" value="F:alanine-tRNA ligase activity"/>
    <property type="evidence" value="ECO:0007669"/>
    <property type="project" value="UniProtKB-UniRule"/>
</dbReference>
<dbReference type="Pfam" id="PF07973">
    <property type="entry name" value="tRNA_SAD"/>
    <property type="match status" value="1"/>
</dbReference>
<feature type="binding site" evidence="14">
    <location>
        <position position="730"/>
    </location>
    <ligand>
        <name>Zn(2+)</name>
        <dbReference type="ChEBI" id="CHEBI:29105"/>
    </ligand>
</feature>
<evidence type="ECO:0000256" key="3">
    <source>
        <dbReference type="ARBA" id="ARBA00017959"/>
    </source>
</evidence>
<evidence type="ECO:0000256" key="12">
    <source>
        <dbReference type="ARBA" id="ARBA00023146"/>
    </source>
</evidence>
<evidence type="ECO:0000256" key="5">
    <source>
        <dbReference type="ARBA" id="ARBA00022598"/>
    </source>
</evidence>
<dbReference type="GO" id="GO:0008270">
    <property type="term" value="F:zinc ion binding"/>
    <property type="evidence" value="ECO:0007669"/>
    <property type="project" value="UniProtKB-UniRule"/>
</dbReference>
<comment type="cofactor">
    <cofactor evidence="14">
        <name>Zn(2+)</name>
        <dbReference type="ChEBI" id="CHEBI:29105"/>
    </cofactor>
    <text evidence="14">Binds 1 zinc ion per subunit.</text>
</comment>
<dbReference type="InterPro" id="IPR002318">
    <property type="entry name" value="Ala-tRNA-lgiase_IIc"/>
</dbReference>
<dbReference type="InterPro" id="IPR018164">
    <property type="entry name" value="Ala-tRNA-synth_IIc_N"/>
</dbReference>
<comment type="similarity">
    <text evidence="1">Belongs to the class-II aminoacyl-tRNA synthetase family. Alax-L subfamily.</text>
</comment>
<dbReference type="OMA" id="NCLEIWN"/>
<comment type="catalytic activity">
    <reaction evidence="13 14">
        <text>tRNA(Ala) + L-alanine + ATP = L-alanyl-tRNA(Ala) + AMP + diphosphate</text>
        <dbReference type="Rhea" id="RHEA:12540"/>
        <dbReference type="Rhea" id="RHEA-COMP:9657"/>
        <dbReference type="Rhea" id="RHEA-COMP:9923"/>
        <dbReference type="ChEBI" id="CHEBI:30616"/>
        <dbReference type="ChEBI" id="CHEBI:33019"/>
        <dbReference type="ChEBI" id="CHEBI:57972"/>
        <dbReference type="ChEBI" id="CHEBI:78442"/>
        <dbReference type="ChEBI" id="CHEBI:78497"/>
        <dbReference type="ChEBI" id="CHEBI:456215"/>
        <dbReference type="EC" id="6.1.1.7"/>
    </reaction>
</comment>
<keyword evidence="6 14" id="KW-0479">Metal-binding</keyword>
<evidence type="ECO:0000313" key="17">
    <source>
        <dbReference type="Proteomes" id="UP000005408"/>
    </source>
</evidence>
<evidence type="ECO:0000256" key="1">
    <source>
        <dbReference type="ARBA" id="ARBA00008429"/>
    </source>
</evidence>
<evidence type="ECO:0000256" key="9">
    <source>
        <dbReference type="ARBA" id="ARBA00022840"/>
    </source>
</evidence>
<evidence type="ECO:0000256" key="8">
    <source>
        <dbReference type="ARBA" id="ARBA00022833"/>
    </source>
</evidence>
<dbReference type="FunFam" id="3.30.980.10:FF:000004">
    <property type="entry name" value="Alanine--tRNA ligase, cytoplasmic"/>
    <property type="match status" value="1"/>
</dbReference>
<dbReference type="Gene3D" id="3.30.980.10">
    <property type="entry name" value="Threonyl-trna Synthetase, Chain A, domain 2"/>
    <property type="match status" value="1"/>
</dbReference>
<evidence type="ECO:0000256" key="6">
    <source>
        <dbReference type="ARBA" id="ARBA00022723"/>
    </source>
</evidence>
<feature type="binding site" evidence="14">
    <location>
        <position position="627"/>
    </location>
    <ligand>
        <name>Zn(2+)</name>
        <dbReference type="ChEBI" id="CHEBI:29105"/>
    </ligand>
</feature>
<dbReference type="PRINTS" id="PR00980">
    <property type="entry name" value="TRNASYNTHALA"/>
</dbReference>
<dbReference type="Proteomes" id="UP000005408">
    <property type="component" value="Unassembled WGS sequence"/>
</dbReference>
<dbReference type="GO" id="GO:0002161">
    <property type="term" value="F:aminoacyl-tRNA deacylase activity"/>
    <property type="evidence" value="ECO:0007669"/>
    <property type="project" value="TreeGrafter"/>
</dbReference>
<dbReference type="SUPFAM" id="SSF55186">
    <property type="entry name" value="ThrRS/AlaRS common domain"/>
    <property type="match status" value="1"/>
</dbReference>
<keyword evidence="8 14" id="KW-0862">Zinc</keyword>
<dbReference type="InterPro" id="IPR009000">
    <property type="entry name" value="Transl_B-barrel_sf"/>
</dbReference>
<feature type="binding site" evidence="14">
    <location>
        <position position="623"/>
    </location>
    <ligand>
        <name>Zn(2+)</name>
        <dbReference type="ChEBI" id="CHEBI:29105"/>
    </ligand>
</feature>
<dbReference type="SMART" id="SM00863">
    <property type="entry name" value="tRNA_SAD"/>
    <property type="match status" value="1"/>
</dbReference>
<dbReference type="Gene3D" id="3.30.930.10">
    <property type="entry name" value="Bira Bifunctional Protein, Domain 2"/>
    <property type="match status" value="1"/>
</dbReference>
<protein>
    <recommendedName>
        <fullName evidence="3">Alanine--tRNA ligase</fullName>
        <ecNumber evidence="2">6.1.1.7</ecNumber>
    </recommendedName>
</protein>
<dbReference type="GO" id="GO:0006419">
    <property type="term" value="P:alanyl-tRNA aminoacylation"/>
    <property type="evidence" value="ECO:0007669"/>
    <property type="project" value="InterPro"/>
</dbReference>
<dbReference type="SUPFAM" id="SSF50447">
    <property type="entry name" value="Translation proteins"/>
    <property type="match status" value="1"/>
</dbReference>
<evidence type="ECO:0000313" key="16">
    <source>
        <dbReference type="EnsemblMetazoa" id="G10310.1:cds"/>
    </source>
</evidence>
<dbReference type="CDD" id="cd00673">
    <property type="entry name" value="AlaRS_core"/>
    <property type="match status" value="1"/>
</dbReference>
<evidence type="ECO:0000256" key="11">
    <source>
        <dbReference type="ARBA" id="ARBA00022917"/>
    </source>
</evidence>
<evidence type="ECO:0000256" key="10">
    <source>
        <dbReference type="ARBA" id="ARBA00022884"/>
    </source>
</evidence>
<dbReference type="GO" id="GO:0005739">
    <property type="term" value="C:mitochondrion"/>
    <property type="evidence" value="ECO:0007669"/>
    <property type="project" value="TreeGrafter"/>
</dbReference>
<keyword evidence="9 14" id="KW-0067">ATP-binding</keyword>
<evidence type="ECO:0000256" key="13">
    <source>
        <dbReference type="ARBA" id="ARBA00048300"/>
    </source>
</evidence>
<dbReference type="EC" id="6.1.1.7" evidence="2"/>
<feature type="binding site" evidence="14">
    <location>
        <position position="734"/>
    </location>
    <ligand>
        <name>Zn(2+)</name>
        <dbReference type="ChEBI" id="CHEBI:29105"/>
    </ligand>
</feature>
<dbReference type="SUPFAM" id="SSF55681">
    <property type="entry name" value="Class II aaRS and biotin synthetases"/>
    <property type="match status" value="1"/>
</dbReference>
<dbReference type="InterPro" id="IPR045864">
    <property type="entry name" value="aa-tRNA-synth_II/BPL/LPL"/>
</dbReference>
<comment type="domain">
    <text evidence="14">Consists of three domains; the N-terminal catalytic domain, the editing domain and the C-terminal C-Ala domain. The editing domain removes incorrectly charged amino acids, while the C-Ala domain, along with tRNA(Ala), serves as a bridge to cooperatively bring together the editing and aminoacylation centers thus stimulating deacylation of misacylated tRNAs.</text>
</comment>
<dbReference type="PANTHER" id="PTHR11777:SF9">
    <property type="entry name" value="ALANINE--TRNA LIGASE, CYTOPLASMIC"/>
    <property type="match status" value="1"/>
</dbReference>
<evidence type="ECO:0000256" key="2">
    <source>
        <dbReference type="ARBA" id="ARBA00013168"/>
    </source>
</evidence>
<dbReference type="FunFam" id="3.30.930.10:FF:000011">
    <property type="entry name" value="Alanine--tRNA ligase, cytoplasmic"/>
    <property type="match status" value="1"/>
</dbReference>
<evidence type="ECO:0000256" key="14">
    <source>
        <dbReference type="HAMAP-Rule" id="MF_03133"/>
    </source>
</evidence>
<comment type="function">
    <text evidence="14">Catalyzes the attachment of alanine to tRNA(Ala) in a two-step reaction: alanine is first activated by ATP to form Ala-AMP and then transferred to the acceptor end of tRNA(Ala). Also edits incorrectly charged tRNA(Ala) via its editing domain.</text>
</comment>
<sequence length="967" mass="110142">MLMRVFGNHKVCRNCLRRLRTLNKSFQREGSSHSWRSASVRSTFLDFFCGKHEHLFVPSSSIIAKKGEGSYFTNAGMNQFKPIFLNDVGDGSPMSHYRRVANSQKCVRIGGKHNDLEDVGHDLTHHTFFEMLGSWSFGDYFKREACAMALELLRDVYKIPMSALYFTYFKGDNSLQLEEDLETRDLWLSLGVHKERVLPFGMRDNFWDMGVTGPCGPCTEIHYDHHHSGNRLVPHLVNANSPQVVEIWNLVFMQYNRQLDQSLVPLLQRHVDTGLGLERLTATLQNSTSNYDTDLFTPIFDAIHKDCGTPRYQGRVGSDDLGGRDMAYRVVADHIRMLCVCLSEGILPDRVDQHGHKVRLVLYRCLQSAKVLGVNPGYISSLVDIIVDSLGGTYPELNQSCKRIKDVINSSEDHYYHTLEQGTNTFKKFLRKRKKTGPITELESGDLLSGHYGYPVPMEILTSLAQQHKLSIQIPQRGSEKQTEKQKEQVYDLSHLQSLPRTDDHYKYLYRRTGSEYEFPDLPDTSVVGILSRQCGESEESLQSGQEASLFLDKTCFYAECGGQIGDTGILQNETSVFVVTDTQRVGELIQHVGYVEKGEIRKGDKLTARINQDRRLGNMRAHTATHLLNWSLRKLTSDARQNGSQVGEDRLYFEVFTARVMDTVADVNQLQDGVRGLIGRGLPVSSHSLPLSEAQSLDHVVYLLNEVYPHTVNVVSIETEEESKSVELCGGTHVLNTQDIGDFCIEKFKGVGQGRKCFYCFTGQLATQAQHNGNTLQKMMSDLEIAVKTERGHQKWEDMIKSINTMMFSAVLPKLERDDVENRLNQIEHVAMTKLNALNAQELQKEIMISIRKIRSWLQLTIDYGNTNVIKKALLTTSIDRPVVVMKSDSKTTHFGVAFPKNCDAKLKEEILKVFRDHDVKLRQQKKTNKIEFWCVNVHDLVKSEEIQWALSVLYYRSLREDSKTR</sequence>
<dbReference type="GO" id="GO:0000049">
    <property type="term" value="F:tRNA binding"/>
    <property type="evidence" value="ECO:0007669"/>
    <property type="project" value="UniProtKB-KW"/>
</dbReference>
<feature type="domain" description="Alanyl-transfer RNA synthetases family profile" evidence="15">
    <location>
        <begin position="35"/>
        <end position="773"/>
    </location>
</feature>
<dbReference type="Pfam" id="PF01411">
    <property type="entry name" value="tRNA-synt_2c"/>
    <property type="match status" value="1"/>
</dbReference>
<proteinExistence type="inferred from homology"/>
<evidence type="ECO:0000256" key="4">
    <source>
        <dbReference type="ARBA" id="ARBA00022555"/>
    </source>
</evidence>
<keyword evidence="11 14" id="KW-0648">Protein biosynthesis</keyword>
<dbReference type="InterPro" id="IPR018165">
    <property type="entry name" value="Ala-tRNA-synth_IIc_core"/>
</dbReference>
<dbReference type="PROSITE" id="PS50860">
    <property type="entry name" value="AA_TRNA_LIGASE_II_ALA"/>
    <property type="match status" value="1"/>
</dbReference>
<keyword evidence="17" id="KW-1185">Reference proteome</keyword>
<keyword evidence="5 14" id="KW-0436">Ligase</keyword>
<evidence type="ECO:0000256" key="7">
    <source>
        <dbReference type="ARBA" id="ARBA00022741"/>
    </source>
</evidence>
<dbReference type="InterPro" id="IPR023033">
    <property type="entry name" value="Ala_tRNA_ligase_euk/bac"/>
</dbReference>
<dbReference type="InterPro" id="IPR012947">
    <property type="entry name" value="tRNA_SAD"/>
</dbReference>
<dbReference type="NCBIfam" id="TIGR00344">
    <property type="entry name" value="alaS"/>
    <property type="match status" value="1"/>
</dbReference>
<keyword evidence="12 14" id="KW-0030">Aminoacyl-tRNA synthetase</keyword>
<keyword evidence="10 14" id="KW-0694">RNA-binding</keyword>
<name>A0A8W8HN56_MAGGI</name>
<keyword evidence="7 14" id="KW-0547">Nucleotide-binding</keyword>
<dbReference type="HAMAP" id="MF_00036_B">
    <property type="entry name" value="Ala_tRNA_synth_B"/>
    <property type="match status" value="1"/>
</dbReference>
<accession>A0A8W8HN56</accession>
<reference evidence="16" key="1">
    <citation type="submission" date="2022-08" db="UniProtKB">
        <authorList>
            <consortium name="EnsemblMetazoa"/>
        </authorList>
    </citation>
    <scope>IDENTIFICATION</scope>
    <source>
        <strain evidence="16">05x7-T-G4-1.051#20</strain>
    </source>
</reference>
<dbReference type="Gene3D" id="2.40.30.130">
    <property type="match status" value="1"/>
</dbReference>
<dbReference type="InterPro" id="IPR018162">
    <property type="entry name" value="Ala-tRNA-ligase_IIc_anticod-bd"/>
</dbReference>
<evidence type="ECO:0000259" key="15">
    <source>
        <dbReference type="PROSITE" id="PS50860"/>
    </source>
</evidence>
<organism evidence="16 17">
    <name type="scientific">Magallana gigas</name>
    <name type="common">Pacific oyster</name>
    <name type="synonym">Crassostrea gigas</name>
    <dbReference type="NCBI Taxonomy" id="29159"/>
    <lineage>
        <taxon>Eukaryota</taxon>
        <taxon>Metazoa</taxon>
        <taxon>Spiralia</taxon>
        <taxon>Lophotrochozoa</taxon>
        <taxon>Mollusca</taxon>
        <taxon>Bivalvia</taxon>
        <taxon>Autobranchia</taxon>
        <taxon>Pteriomorphia</taxon>
        <taxon>Ostreida</taxon>
        <taxon>Ostreoidea</taxon>
        <taxon>Ostreidae</taxon>
        <taxon>Magallana</taxon>
    </lineage>
</organism>
<dbReference type="InterPro" id="IPR050058">
    <property type="entry name" value="Ala-tRNA_ligase"/>
</dbReference>
<dbReference type="SUPFAM" id="SSF101353">
    <property type="entry name" value="Putative anticodon-binding domain of alanyl-tRNA synthetase (AlaRS)"/>
    <property type="match status" value="1"/>
</dbReference>